<dbReference type="InterPro" id="IPR044635">
    <property type="entry name" value="UBP14-like"/>
</dbReference>
<dbReference type="GO" id="GO:0061136">
    <property type="term" value="P:regulation of proteasomal protein catabolic process"/>
    <property type="evidence" value="ECO:0007669"/>
    <property type="project" value="TreeGrafter"/>
</dbReference>
<feature type="compositionally biased region" description="Low complexity" evidence="7">
    <location>
        <begin position="94"/>
        <end position="112"/>
    </location>
</feature>
<evidence type="ECO:0000256" key="5">
    <source>
        <dbReference type="ARBA" id="ARBA00022801"/>
    </source>
</evidence>
<evidence type="ECO:0000256" key="7">
    <source>
        <dbReference type="SAM" id="MobiDB-lite"/>
    </source>
</evidence>
<protein>
    <recommendedName>
        <fullName evidence="2">ubiquitinyl hydrolase 1</fullName>
        <ecNumber evidence="2">3.4.19.12</ecNumber>
    </recommendedName>
</protein>
<dbReference type="Gene3D" id="3.90.70.10">
    <property type="entry name" value="Cysteine proteinases"/>
    <property type="match status" value="2"/>
</dbReference>
<dbReference type="STRING" id="269621.A0A238FB29"/>
<feature type="compositionally biased region" description="Polar residues" evidence="7">
    <location>
        <begin position="174"/>
        <end position="188"/>
    </location>
</feature>
<evidence type="ECO:0000256" key="4">
    <source>
        <dbReference type="ARBA" id="ARBA00022786"/>
    </source>
</evidence>
<dbReference type="GO" id="GO:0004843">
    <property type="term" value="F:cysteine-type deubiquitinase activity"/>
    <property type="evidence" value="ECO:0007669"/>
    <property type="project" value="UniProtKB-EC"/>
</dbReference>
<name>A0A238FB29_9BASI</name>
<dbReference type="InterPro" id="IPR028889">
    <property type="entry name" value="USP"/>
</dbReference>
<feature type="compositionally biased region" description="Low complexity" evidence="7">
    <location>
        <begin position="1"/>
        <end position="16"/>
    </location>
</feature>
<evidence type="ECO:0000256" key="1">
    <source>
        <dbReference type="ARBA" id="ARBA00000707"/>
    </source>
</evidence>
<keyword evidence="10" id="KW-1185">Reference proteome</keyword>
<comment type="catalytic activity">
    <reaction evidence="1">
        <text>Thiol-dependent hydrolysis of ester, thioester, amide, peptide and isopeptide bonds formed by the C-terminal Gly of ubiquitin (a 76-residue protein attached to proteins as an intracellular targeting signal).</text>
        <dbReference type="EC" id="3.4.19.12"/>
    </reaction>
</comment>
<organism evidence="9 10">
    <name type="scientific">Microbotryum intermedium</name>
    <dbReference type="NCBI Taxonomy" id="269621"/>
    <lineage>
        <taxon>Eukaryota</taxon>
        <taxon>Fungi</taxon>
        <taxon>Dikarya</taxon>
        <taxon>Basidiomycota</taxon>
        <taxon>Pucciniomycotina</taxon>
        <taxon>Microbotryomycetes</taxon>
        <taxon>Microbotryales</taxon>
        <taxon>Microbotryaceae</taxon>
        <taxon>Microbotryum</taxon>
    </lineage>
</organism>
<keyword evidence="4" id="KW-0833">Ubl conjugation pathway</keyword>
<feature type="domain" description="USP" evidence="8">
    <location>
        <begin position="919"/>
        <end position="1563"/>
    </location>
</feature>
<dbReference type="PROSITE" id="PS00973">
    <property type="entry name" value="USP_2"/>
    <property type="match status" value="1"/>
</dbReference>
<dbReference type="OrthoDB" id="364224at2759"/>
<dbReference type="Pfam" id="PF13446">
    <property type="entry name" value="RPT"/>
    <property type="match status" value="3"/>
</dbReference>
<feature type="compositionally biased region" description="Low complexity" evidence="7">
    <location>
        <begin position="349"/>
        <end position="363"/>
    </location>
</feature>
<dbReference type="InterPro" id="IPR038765">
    <property type="entry name" value="Papain-like_cys_pep_sf"/>
</dbReference>
<dbReference type="PROSITE" id="PS50235">
    <property type="entry name" value="USP_3"/>
    <property type="match status" value="1"/>
</dbReference>
<dbReference type="InterPro" id="IPR018200">
    <property type="entry name" value="USP_CS"/>
</dbReference>
<dbReference type="GO" id="GO:0016579">
    <property type="term" value="P:protein deubiquitination"/>
    <property type="evidence" value="ECO:0007669"/>
    <property type="project" value="InterPro"/>
</dbReference>
<dbReference type="PROSITE" id="PS00972">
    <property type="entry name" value="USP_1"/>
    <property type="match status" value="1"/>
</dbReference>
<feature type="region of interest" description="Disordered" evidence="7">
    <location>
        <begin position="145"/>
        <end position="275"/>
    </location>
</feature>
<feature type="region of interest" description="Disordered" evidence="7">
    <location>
        <begin position="1151"/>
        <end position="1172"/>
    </location>
</feature>
<evidence type="ECO:0000313" key="10">
    <source>
        <dbReference type="Proteomes" id="UP000198372"/>
    </source>
</evidence>
<evidence type="ECO:0000256" key="6">
    <source>
        <dbReference type="ARBA" id="ARBA00022807"/>
    </source>
</evidence>
<keyword evidence="3" id="KW-0645">Protease</keyword>
<evidence type="ECO:0000256" key="2">
    <source>
        <dbReference type="ARBA" id="ARBA00012759"/>
    </source>
</evidence>
<feature type="compositionally biased region" description="Low complexity" evidence="7">
    <location>
        <begin position="145"/>
        <end position="162"/>
    </location>
</feature>
<feature type="compositionally biased region" description="Low complexity" evidence="7">
    <location>
        <begin position="24"/>
        <end position="53"/>
    </location>
</feature>
<evidence type="ECO:0000259" key="8">
    <source>
        <dbReference type="PROSITE" id="PS50235"/>
    </source>
</evidence>
<dbReference type="InterPro" id="IPR001394">
    <property type="entry name" value="Peptidase_C19_UCH"/>
</dbReference>
<reference evidence="10" key="1">
    <citation type="submission" date="2016-09" db="EMBL/GenBank/DDBJ databases">
        <authorList>
            <person name="Jeantristanb JTB J.-T."/>
            <person name="Ricardo R."/>
        </authorList>
    </citation>
    <scope>NUCLEOTIDE SEQUENCE [LARGE SCALE GENOMIC DNA]</scope>
</reference>
<dbReference type="InterPro" id="IPR025305">
    <property type="entry name" value="UCH_repeat_domain"/>
</dbReference>
<feature type="region of interest" description="Disordered" evidence="7">
    <location>
        <begin position="344"/>
        <end position="363"/>
    </location>
</feature>
<sequence>MAPDGGEPPRGAGRAPSTVARTYAAASSSSTSSSAAPIPPSASASSSAPSMGSSPPPIPPKIPSRRSSAAKALPNPADLFNPVPTSSFFGAEGATPPSSSSTSLNSRRASISPTDALRNPHPRLPAWTAGARSSAVYDDALHLTTTNRARSGSSSSTTTTANVKGAVGIKSMSGVETSSFRKSSTSPKQALPSLPLSGTSVSSQFARPPPPPPPPPPSLSGQAPGKGFGGEDMVPSNHHPKAASSSSGPGWALPPPTSTRTDATSWEPDPNAPLTSSTLAQQHIEFAPPPFAIPHRARTTRERYGFSNISGLGWTAPKILEKPVADTPEDYPPMGELSKKAVREPMVASTTTPLSPTSETTESLDAMQVDGETTKRPDAVAETSVLQAPQPHKTISRVELDQARPHPHLYYVPHQHAWALFAPFEQTEAHRTFVDDGQVRLWISSYEAAEVLLKRLEPPLPTPFEPFDTNQLPLPAREVYEAARRLCLDPEPEYVTKIDEPRSGRSIVFSGQELYPCVIPMHVLHELLKARSESPSPGDSAEEARLNAIQTLWRSLDNLLFKAEQRPLSINGKAFARCLPWDDLTRAIFVAILGFEQTPEETLCPPNLVESTEEGKVNRRRLLRCWLELGLWIEHARKLEDQARIRKVATRVELISGMEAMKKVLGPDSLARVPVSSAWSVASGSTVTGYEGPLNLTHQLAQAYHFLGVTPDLADSVIEEVYKQQVQRCSAYTAHFLEAIHEINHDRHSDVLEMLIAIERSMGRVSLSDLRKAYKELGLDFDHSRSITDDEIALRFAQRREQVTHPERRKVLKEAMKQVADQRDSELLKVMLLSANDDEDRPATSLEKAYKLLEATPDMSDDILSMIYDVRIADAPGQVDVMTQALATIGQAIGSDAIRVKLGGDAGALIPKPAADMPVGLTNIANTCYLNSLLQYFFTVRELREAVLHFQPTPTTDDSALNRVGGRFVTKAEVERSKKFVALLQTLFNQLIHSTSTSITPETELAYLALVPSKDEAQVLTAATATANQITETTTKDDLIILEDPARSSGSPIATTSMLPPTNEDAGVRSPSSSILGKRRNSHLDTNVEATLALDQIHIESSQAQSPNHSSSDGASPPADLVVDLEAANALNKSTKSSSTTVVAELMGSDEQRKMKRGKSVEDAGSMMGGVNKDLGNNYLDEMKVNDDDDDDDEVIVIEPPTATSTTPPTLPPRPRRPSKAGTKLEDQVSNYMSFGRQNDVTECMDNVMFQIECALNPDGTWDEPSGASNEVSSSVLRRTLYGKMRQHLEFTDPSVPEPIRIREEPFFSLLVDVAEEGRNVYDGLDAVFDDSIVTIEGHQARRRMRLVDVPPILQIQLQRVQYDRVAQRIFKSNAHLDFGETLSLDRYLEVEEGDVEAAQRQTWTQTKRDEIELARTRLMALKSTKTGMSYGTTLKQAFTHLSTLKDELGDLLTTEFAHDSLEEAAWIDQQIVELETRITDSRKAIEDCWADQQKTVYELAAVFIHRGTALSGHYFIYQRDSKNRDRWLKYNDSVITDVSGENKVYLRSREDTNAYFLVYCRRDRLDSIDSIAREV</sequence>
<dbReference type="Proteomes" id="UP000198372">
    <property type="component" value="Unassembled WGS sequence"/>
</dbReference>
<gene>
    <name evidence="9" type="ORF">BQ2448_407</name>
</gene>
<evidence type="ECO:0000313" key="9">
    <source>
        <dbReference type="EMBL" id="SCV68286.1"/>
    </source>
</evidence>
<feature type="region of interest" description="Disordered" evidence="7">
    <location>
        <begin position="1199"/>
        <end position="1223"/>
    </location>
</feature>
<keyword evidence="6" id="KW-0788">Thiol protease</keyword>
<evidence type="ECO:0000256" key="3">
    <source>
        <dbReference type="ARBA" id="ARBA00022670"/>
    </source>
</evidence>
<proteinExistence type="predicted"/>
<feature type="compositionally biased region" description="Polar residues" evidence="7">
    <location>
        <begin position="196"/>
        <end position="205"/>
    </location>
</feature>
<dbReference type="PANTHER" id="PTHR43982:SF6">
    <property type="entry name" value="UBIQUITIN CARBOXYL-TERMINAL HYDROLASE 2-RELATED"/>
    <property type="match status" value="1"/>
</dbReference>
<feature type="region of interest" description="Disordered" evidence="7">
    <location>
        <begin position="1"/>
        <end position="127"/>
    </location>
</feature>
<dbReference type="GO" id="GO:0070628">
    <property type="term" value="F:proteasome binding"/>
    <property type="evidence" value="ECO:0007669"/>
    <property type="project" value="TreeGrafter"/>
</dbReference>
<feature type="region of interest" description="Disordered" evidence="7">
    <location>
        <begin position="1043"/>
        <end position="1082"/>
    </location>
</feature>
<dbReference type="SUPFAM" id="SSF54001">
    <property type="entry name" value="Cysteine proteinases"/>
    <property type="match status" value="1"/>
</dbReference>
<feature type="compositionally biased region" description="Pro residues" evidence="7">
    <location>
        <begin position="207"/>
        <end position="218"/>
    </location>
</feature>
<dbReference type="Pfam" id="PF00443">
    <property type="entry name" value="UCH"/>
    <property type="match status" value="1"/>
</dbReference>
<accession>A0A238FB29</accession>
<dbReference type="PANTHER" id="PTHR43982">
    <property type="entry name" value="UBIQUITIN CARBOXYL-TERMINAL HYDROLASE"/>
    <property type="match status" value="1"/>
</dbReference>
<keyword evidence="5" id="KW-0378">Hydrolase</keyword>
<dbReference type="EC" id="3.4.19.12" evidence="2"/>
<dbReference type="EMBL" id="FMSP01000003">
    <property type="protein sequence ID" value="SCV68286.1"/>
    <property type="molecule type" value="Genomic_DNA"/>
</dbReference>
<dbReference type="GO" id="GO:0043161">
    <property type="term" value="P:proteasome-mediated ubiquitin-dependent protein catabolic process"/>
    <property type="evidence" value="ECO:0007669"/>
    <property type="project" value="InterPro"/>
</dbReference>
<feature type="compositionally biased region" description="Polar residues" evidence="7">
    <location>
        <begin position="1048"/>
        <end position="1060"/>
    </location>
</feature>